<proteinExistence type="predicted"/>
<dbReference type="Proteomes" id="UP001565236">
    <property type="component" value="Unassembled WGS sequence"/>
</dbReference>
<sequence>MKNINKLVRNNIPDIIKNSNGSPIFRILSEDEFVIAIFDKFYEEIEEVKSSRGASRCEELADMIELINTLAILEGKNLDHIIELSKLKTQTNGSFDNRIFLKKINY</sequence>
<evidence type="ECO:0000313" key="1">
    <source>
        <dbReference type="EMBL" id="MEY8662378.1"/>
    </source>
</evidence>
<evidence type="ECO:0000313" key="2">
    <source>
        <dbReference type="Proteomes" id="UP001565236"/>
    </source>
</evidence>
<dbReference type="RefSeq" id="WP_369941882.1">
    <property type="nucleotide sequence ID" value="NZ_JBCLUF010000016.1"/>
</dbReference>
<organism evidence="1 2">
    <name type="scientific">Ligilactobacillus faecis</name>
    <dbReference type="NCBI Taxonomy" id="762833"/>
    <lineage>
        <taxon>Bacteria</taxon>
        <taxon>Bacillati</taxon>
        <taxon>Bacillota</taxon>
        <taxon>Bacilli</taxon>
        <taxon>Lactobacillales</taxon>
        <taxon>Lactobacillaceae</taxon>
        <taxon>Ligilactobacillus</taxon>
    </lineage>
</organism>
<name>A0ABV4DQD0_9LACO</name>
<comment type="caution">
    <text evidence="1">The sequence shown here is derived from an EMBL/GenBank/DDBJ whole genome shotgun (WGS) entry which is preliminary data.</text>
</comment>
<dbReference type="CDD" id="cd11532">
    <property type="entry name" value="NTP-PPase_COG4997"/>
    <property type="match status" value="1"/>
</dbReference>
<dbReference type="InterPro" id="IPR038735">
    <property type="entry name" value="MSMEG_1276-like_NTP-PPase_dom"/>
</dbReference>
<accession>A0ABV4DQD0</accession>
<gene>
    <name evidence="1" type="ORF">AALT52_05690</name>
</gene>
<keyword evidence="2" id="KW-1185">Reference proteome</keyword>
<reference evidence="1 2" key="1">
    <citation type="submission" date="2024-03" db="EMBL/GenBank/DDBJ databases">
        <title>Mouse gut bacterial collection (mGBC) of GemPharmatech.</title>
        <authorList>
            <person name="He Y."/>
            <person name="Dong L."/>
            <person name="Wu D."/>
            <person name="Gao X."/>
            <person name="Lin Z."/>
        </authorList>
    </citation>
    <scope>NUCLEOTIDE SEQUENCE [LARGE SCALE GENOMIC DNA]</scope>
    <source>
        <strain evidence="1 2">15-30</strain>
    </source>
</reference>
<protein>
    <submittedName>
        <fullName evidence="1">Nucleoside triphosphate pyrophosphohydrolase</fullName>
    </submittedName>
</protein>
<dbReference type="EMBL" id="JBCLUF010000016">
    <property type="protein sequence ID" value="MEY8662378.1"/>
    <property type="molecule type" value="Genomic_DNA"/>
</dbReference>